<comment type="subcellular location">
    <subcellularLocation>
        <location evidence="1">Membrane</location>
    </subcellularLocation>
</comment>
<dbReference type="Pfam" id="PF04101">
    <property type="entry name" value="Glyco_tran_28_C"/>
    <property type="match status" value="1"/>
</dbReference>
<gene>
    <name evidence="7" type="ORF">SAMN02745150_00250</name>
</gene>
<evidence type="ECO:0000256" key="1">
    <source>
        <dbReference type="ARBA" id="ARBA00004370"/>
    </source>
</evidence>
<dbReference type="SUPFAM" id="SSF53756">
    <property type="entry name" value="UDP-Glycosyltransferase/glycogen phosphorylase"/>
    <property type="match status" value="1"/>
</dbReference>
<dbReference type="Gene3D" id="3.40.50.2000">
    <property type="entry name" value="Glycogen Phosphorylase B"/>
    <property type="match status" value="1"/>
</dbReference>
<evidence type="ECO:0000259" key="6">
    <source>
        <dbReference type="Pfam" id="PF06925"/>
    </source>
</evidence>
<organism evidence="7 8">
    <name type="scientific">Brevinema andersonii</name>
    <dbReference type="NCBI Taxonomy" id="34097"/>
    <lineage>
        <taxon>Bacteria</taxon>
        <taxon>Pseudomonadati</taxon>
        <taxon>Spirochaetota</taxon>
        <taxon>Spirochaetia</taxon>
        <taxon>Brevinematales</taxon>
        <taxon>Brevinemataceae</taxon>
        <taxon>Brevinema</taxon>
    </lineage>
</organism>
<dbReference type="PANTHER" id="PTHR43025:SF3">
    <property type="entry name" value="MONOGALACTOSYLDIACYLGLYCEROL SYNTHASE 1, CHLOROPLASTIC"/>
    <property type="match status" value="1"/>
</dbReference>
<keyword evidence="8" id="KW-1185">Reference proteome</keyword>
<dbReference type="PANTHER" id="PTHR43025">
    <property type="entry name" value="MONOGALACTOSYLDIACYLGLYCEROL SYNTHASE"/>
    <property type="match status" value="1"/>
</dbReference>
<evidence type="ECO:0000313" key="7">
    <source>
        <dbReference type="EMBL" id="SFB69193.1"/>
    </source>
</evidence>
<dbReference type="EMBL" id="FOKY01000001">
    <property type="protein sequence ID" value="SFB69193.1"/>
    <property type="molecule type" value="Genomic_DNA"/>
</dbReference>
<accession>A0A1I1D9I8</accession>
<dbReference type="RefSeq" id="WP_092317487.1">
    <property type="nucleotide sequence ID" value="NZ_FOKY01000001.1"/>
</dbReference>
<dbReference type="GO" id="GO:0009247">
    <property type="term" value="P:glycolipid biosynthetic process"/>
    <property type="evidence" value="ECO:0007669"/>
    <property type="project" value="InterPro"/>
</dbReference>
<dbReference type="Proteomes" id="UP000240042">
    <property type="component" value="Unassembled WGS sequence"/>
</dbReference>
<dbReference type="STRING" id="34097.SAMN02745150_00250"/>
<keyword evidence="3" id="KW-0328">Glycosyltransferase</keyword>
<reference evidence="8" key="1">
    <citation type="submission" date="2016-10" db="EMBL/GenBank/DDBJ databases">
        <authorList>
            <person name="Varghese N."/>
            <person name="Submissions S."/>
        </authorList>
    </citation>
    <scope>NUCLEOTIDE SEQUENCE [LARGE SCALE GENOMIC DNA]</scope>
    <source>
        <strain evidence="8">ATCC 43811</strain>
    </source>
</reference>
<dbReference type="InterPro" id="IPR050519">
    <property type="entry name" value="Glycosyltransf_28_UgtP"/>
</dbReference>
<evidence type="ECO:0000256" key="4">
    <source>
        <dbReference type="ARBA" id="ARBA00022679"/>
    </source>
</evidence>
<dbReference type="GO" id="GO:0016020">
    <property type="term" value="C:membrane"/>
    <property type="evidence" value="ECO:0007669"/>
    <property type="project" value="UniProtKB-SubCell"/>
</dbReference>
<feature type="domain" description="Glycosyl transferase family 28 C-terminal" evidence="5">
    <location>
        <begin position="226"/>
        <end position="356"/>
    </location>
</feature>
<dbReference type="InterPro" id="IPR007235">
    <property type="entry name" value="Glyco_trans_28_C"/>
</dbReference>
<dbReference type="Pfam" id="PF06925">
    <property type="entry name" value="MGDG_synth"/>
    <property type="match status" value="1"/>
</dbReference>
<keyword evidence="4 7" id="KW-0808">Transferase</keyword>
<dbReference type="InterPro" id="IPR009695">
    <property type="entry name" value="Diacylglyc_glucosyltr_N"/>
</dbReference>
<name>A0A1I1D9I8_BREAD</name>
<dbReference type="GO" id="GO:0016758">
    <property type="term" value="F:hexosyltransferase activity"/>
    <property type="evidence" value="ECO:0007669"/>
    <property type="project" value="InterPro"/>
</dbReference>
<protein>
    <submittedName>
        <fullName evidence="7">UDP-N-acetylglucosamine:LPS N-acetylglucosamine transferase</fullName>
    </submittedName>
</protein>
<feature type="domain" description="Diacylglycerol glucosyltransferase N-terminal" evidence="6">
    <location>
        <begin position="17"/>
        <end position="149"/>
    </location>
</feature>
<evidence type="ECO:0000256" key="2">
    <source>
        <dbReference type="ARBA" id="ARBA00006962"/>
    </source>
</evidence>
<comment type="similarity">
    <text evidence="2">Belongs to the glycosyltransferase 28 family.</text>
</comment>
<evidence type="ECO:0000259" key="5">
    <source>
        <dbReference type="Pfam" id="PF04101"/>
    </source>
</evidence>
<proteinExistence type="inferred from homology"/>
<evidence type="ECO:0000313" key="8">
    <source>
        <dbReference type="Proteomes" id="UP000240042"/>
    </source>
</evidence>
<dbReference type="AlphaFoldDB" id="A0A1I1D9I8"/>
<dbReference type="OrthoDB" id="9815663at2"/>
<evidence type="ECO:0000256" key="3">
    <source>
        <dbReference type="ARBA" id="ARBA00022676"/>
    </source>
</evidence>
<sequence length="400" mass="46294">MKKPHIFITYTNTGSGHKTPALAIAESIDNLYPGKYTVTVSDFFNDAGLEEFDSFICRAWNWMLKHPYICRLQISISQMLFLIAHRYLPIFHHRIWRTSMAYINSIQPDIVFTTHFFCQTIAIDAKKKYKLPYQIITLNPDTFETFPQWDRRGDLLLVNSSIAERKARLLGHRLNRILRVPQALRNDFNQQHFNRKDLQKKYGLRPNILTLFMSDGGQGIGSMEPCIQKLMESNLKLNIIAVCGRNNNLYQNLLQLQNSNPNIQLLVFSYIDFVAELMHASDIYIGKGGPASVIEALKTELPVIITYAVNTAEINTQKFFRRRGLVWACRKPKKLVKLIEFLQRDPTHLEKVKKRIKNSDFFDNGSDLIANIIIQAVHDPGFIKNMSQRELPFSSQNHSY</sequence>